<dbReference type="OrthoDB" id="3381577at2"/>
<evidence type="ECO:0000313" key="2">
    <source>
        <dbReference type="Proteomes" id="UP000244989"/>
    </source>
</evidence>
<accession>A0A2U1T9D4</accession>
<dbReference type="EMBL" id="QEEZ01000002">
    <property type="protein sequence ID" value="PWC02599.1"/>
    <property type="molecule type" value="Genomic_DNA"/>
</dbReference>
<comment type="caution">
    <text evidence="1">The sequence shown here is derived from an EMBL/GenBank/DDBJ whole genome shotgun (WGS) entry which is preliminary data.</text>
</comment>
<protein>
    <recommendedName>
        <fullName evidence="3">ATP/GTP-binding protein</fullName>
    </recommendedName>
</protein>
<dbReference type="KEGG" id="cyz:C3B44_06775"/>
<organism evidence="1 2">
    <name type="scientific">Corynebacterium yudongzhengii</name>
    <dbReference type="NCBI Taxonomy" id="2080740"/>
    <lineage>
        <taxon>Bacteria</taxon>
        <taxon>Bacillati</taxon>
        <taxon>Actinomycetota</taxon>
        <taxon>Actinomycetes</taxon>
        <taxon>Mycobacteriales</taxon>
        <taxon>Corynebacteriaceae</taxon>
        <taxon>Corynebacterium</taxon>
    </lineage>
</organism>
<sequence>MPRKNRRRRSAQRALPADGAAFYGTQRRGTYLWRHIGASRATKYYLCPWCNQDIPPGIAHVVAWDELRPDDRRHWHRRCWERHG</sequence>
<dbReference type="Proteomes" id="UP000244989">
    <property type="component" value="Unassembled WGS sequence"/>
</dbReference>
<proteinExistence type="predicted"/>
<keyword evidence="2" id="KW-1185">Reference proteome</keyword>
<evidence type="ECO:0000313" key="1">
    <source>
        <dbReference type="EMBL" id="PWC02599.1"/>
    </source>
</evidence>
<gene>
    <name evidence="1" type="ORF">DF222_01245</name>
</gene>
<name>A0A2U1T9D4_9CORY</name>
<dbReference type="RefSeq" id="WP_108431710.1">
    <property type="nucleotide sequence ID" value="NZ_CP026947.1"/>
</dbReference>
<reference evidence="2" key="1">
    <citation type="submission" date="2018-04" db="EMBL/GenBank/DDBJ databases">
        <authorList>
            <person name="Liu S."/>
            <person name="Wang Z."/>
            <person name="Li J."/>
        </authorList>
    </citation>
    <scope>NUCLEOTIDE SEQUENCE [LARGE SCALE GENOMIC DNA]</scope>
    <source>
        <strain evidence="2">2189</strain>
    </source>
</reference>
<dbReference type="AlphaFoldDB" id="A0A2U1T9D4"/>
<evidence type="ECO:0008006" key="3">
    <source>
        <dbReference type="Google" id="ProtNLM"/>
    </source>
</evidence>